<gene>
    <name evidence="2" type="primary">Aste57867_11157</name>
    <name evidence="1" type="ORF">As57867_011115</name>
    <name evidence="2" type="ORF">ASTE57867_11157</name>
</gene>
<evidence type="ECO:0000313" key="3">
    <source>
        <dbReference type="Proteomes" id="UP000332933"/>
    </source>
</evidence>
<dbReference type="OrthoDB" id="79467at2759"/>
<organism evidence="2 3">
    <name type="scientific">Aphanomyces stellatus</name>
    <dbReference type="NCBI Taxonomy" id="120398"/>
    <lineage>
        <taxon>Eukaryota</taxon>
        <taxon>Sar</taxon>
        <taxon>Stramenopiles</taxon>
        <taxon>Oomycota</taxon>
        <taxon>Saprolegniomycetes</taxon>
        <taxon>Saprolegniales</taxon>
        <taxon>Verrucalvaceae</taxon>
        <taxon>Aphanomyces</taxon>
    </lineage>
</organism>
<name>A0A485KTE6_9STRA</name>
<sequence length="466" mass="52018">MLLGNVLNNVINTLDDDNLDYALDFLLEVRKSTGEDLAIWCKKSSGPLEVAKIVVATTFFPVQQCMFTALCLILCGLAKGNFRQDFERLHGRLPPIFHDALPLTSENDLVNPIKIRERLNNLNGELGRISSFRVSKCWIQEGNCKPQRVKTEGWVDFGGNTISLCRDDETLSVLRLPYTDICDIKFNTKESFGRLYFRANKVHSIGLTVASEHFILFREDIQRRYLNSLSTATEVPDICENSCDNVCSPCNGIDANSSPSTSSSNEAVNHCTIQEDEAKQCPAGVSPEQSVPTHTPSNCSETKYLSQGGTISWTSHLISGIDDDLVKSHLAQSEWAKIHDALADEIRVKASTVVGLFAEIGAKQLDRGHALRRLEYQVKTLAHDLQTTKVVTLPRLRDDQEKFIQQFDKAITEAKMSSLSFVNKTMDRIDDECAVNSWTKYISKENLIAVASPWILFGALTSMGYI</sequence>
<proteinExistence type="predicted"/>
<reference evidence="2 3" key="1">
    <citation type="submission" date="2019-03" db="EMBL/GenBank/DDBJ databases">
        <authorList>
            <person name="Gaulin E."/>
            <person name="Dumas B."/>
        </authorList>
    </citation>
    <scope>NUCLEOTIDE SEQUENCE [LARGE SCALE GENOMIC DNA]</scope>
    <source>
        <strain evidence="2">CBS 568.67</strain>
    </source>
</reference>
<evidence type="ECO:0000313" key="1">
    <source>
        <dbReference type="EMBL" id="KAF0698172.1"/>
    </source>
</evidence>
<dbReference type="EMBL" id="VJMH01005257">
    <property type="protein sequence ID" value="KAF0698172.1"/>
    <property type="molecule type" value="Genomic_DNA"/>
</dbReference>
<reference evidence="1" key="2">
    <citation type="submission" date="2019-06" db="EMBL/GenBank/DDBJ databases">
        <title>Genomics analysis of Aphanomyces spp. identifies a new class of oomycete effector associated with host adaptation.</title>
        <authorList>
            <person name="Gaulin E."/>
        </authorList>
    </citation>
    <scope>NUCLEOTIDE SEQUENCE</scope>
    <source>
        <strain evidence="1">CBS 578.67</strain>
    </source>
</reference>
<evidence type="ECO:0000313" key="2">
    <source>
        <dbReference type="EMBL" id="VFT88024.1"/>
    </source>
</evidence>
<keyword evidence="3" id="KW-1185">Reference proteome</keyword>
<dbReference type="AlphaFoldDB" id="A0A485KTE6"/>
<accession>A0A485KTE6</accession>
<dbReference type="EMBL" id="CAADRA010005278">
    <property type="protein sequence ID" value="VFT88024.1"/>
    <property type="molecule type" value="Genomic_DNA"/>
</dbReference>
<protein>
    <submittedName>
        <fullName evidence="2">Aste57867_11157 protein</fullName>
    </submittedName>
</protein>
<dbReference type="Proteomes" id="UP000332933">
    <property type="component" value="Unassembled WGS sequence"/>
</dbReference>